<organism evidence="1 2">
    <name type="scientific">Mycolicibacterium holsaticum</name>
    <dbReference type="NCBI Taxonomy" id="152142"/>
    <lineage>
        <taxon>Bacteria</taxon>
        <taxon>Bacillati</taxon>
        <taxon>Actinomycetota</taxon>
        <taxon>Actinomycetes</taxon>
        <taxon>Mycobacteriales</taxon>
        <taxon>Mycobacteriaceae</taxon>
        <taxon>Mycolicibacterium</taxon>
    </lineage>
</organism>
<proteinExistence type="predicted"/>
<evidence type="ECO:0000313" key="2">
    <source>
        <dbReference type="Proteomes" id="UP000094243"/>
    </source>
</evidence>
<dbReference type="Proteomes" id="UP000094243">
    <property type="component" value="Unassembled WGS sequence"/>
</dbReference>
<keyword evidence="2" id="KW-1185">Reference proteome</keyword>
<gene>
    <name evidence="1" type="ORF">BHQ17_01850</name>
</gene>
<sequence length="64" mass="6929">MSSDCRECRAGCEHCHGTVIHHAADRAECTEPDCVMPEVAHTFRIDCEAIGCTCGVLVSAHRIS</sequence>
<reference evidence="2" key="1">
    <citation type="submission" date="2016-09" db="EMBL/GenBank/DDBJ databases">
        <authorList>
            <person name="Greninger A.L."/>
            <person name="Jerome K.R."/>
            <person name="Mcnair B."/>
            <person name="Wallis C."/>
            <person name="Fang F."/>
        </authorList>
    </citation>
    <scope>NUCLEOTIDE SEQUENCE [LARGE SCALE GENOMIC DNA]</scope>
    <source>
        <strain evidence="2">M7</strain>
    </source>
</reference>
<dbReference type="AlphaFoldDB" id="A0A1E3S2H6"/>
<accession>A0A1E3S2H6</accession>
<dbReference type="RefSeq" id="WP_069403519.1">
    <property type="nucleotide sequence ID" value="NZ_JBHRZJ010000014.1"/>
</dbReference>
<dbReference type="EMBL" id="MIGZ01000005">
    <property type="protein sequence ID" value="ODQ96264.1"/>
    <property type="molecule type" value="Genomic_DNA"/>
</dbReference>
<dbReference type="OrthoDB" id="3629104at2"/>
<name>A0A1E3S2H6_9MYCO</name>
<comment type="caution">
    <text evidence="1">The sequence shown here is derived from an EMBL/GenBank/DDBJ whole genome shotgun (WGS) entry which is preliminary data.</text>
</comment>
<protein>
    <submittedName>
        <fullName evidence="1">Uncharacterized protein</fullName>
    </submittedName>
</protein>
<evidence type="ECO:0000313" key="1">
    <source>
        <dbReference type="EMBL" id="ODQ96264.1"/>
    </source>
</evidence>